<keyword evidence="3" id="KW-1185">Reference proteome</keyword>
<dbReference type="InterPro" id="IPR043917">
    <property type="entry name" value="DUF5753"/>
</dbReference>
<reference evidence="2 3" key="1">
    <citation type="submission" date="2019-03" db="EMBL/GenBank/DDBJ databases">
        <title>Draft genome sequences of novel Actinobacteria.</title>
        <authorList>
            <person name="Sahin N."/>
            <person name="Ay H."/>
            <person name="Saygin H."/>
        </authorList>
    </citation>
    <scope>NUCLEOTIDE SEQUENCE [LARGE SCALE GENOMIC DNA]</scope>
    <source>
        <strain evidence="2 3">H3C3</strain>
    </source>
</reference>
<dbReference type="InterPro" id="IPR010982">
    <property type="entry name" value="Lambda_DNA-bd_dom_sf"/>
</dbReference>
<dbReference type="SUPFAM" id="SSF47413">
    <property type="entry name" value="lambda repressor-like DNA-binding domains"/>
    <property type="match status" value="1"/>
</dbReference>
<dbReference type="Pfam" id="PF13560">
    <property type="entry name" value="HTH_31"/>
    <property type="match status" value="1"/>
</dbReference>
<accession>A0A4R5BTN3</accession>
<dbReference type="CDD" id="cd00093">
    <property type="entry name" value="HTH_XRE"/>
    <property type="match status" value="1"/>
</dbReference>
<gene>
    <name evidence="2" type="ORF">E1298_16000</name>
</gene>
<dbReference type="RefSeq" id="WP_131893919.1">
    <property type="nucleotide sequence ID" value="NZ_SMKU01000070.1"/>
</dbReference>
<dbReference type="InterPro" id="IPR001387">
    <property type="entry name" value="Cro/C1-type_HTH"/>
</dbReference>
<dbReference type="Pfam" id="PF19054">
    <property type="entry name" value="DUF5753"/>
    <property type="match status" value="1"/>
</dbReference>
<evidence type="ECO:0000313" key="3">
    <source>
        <dbReference type="Proteomes" id="UP000294513"/>
    </source>
</evidence>
<name>A0A4R5BTN3_9ACTN</name>
<feature type="domain" description="DUF5753" evidence="1">
    <location>
        <begin position="118"/>
        <end position="276"/>
    </location>
</feature>
<dbReference type="GO" id="GO:0003677">
    <property type="term" value="F:DNA binding"/>
    <property type="evidence" value="ECO:0007669"/>
    <property type="project" value="InterPro"/>
</dbReference>
<organism evidence="2 3">
    <name type="scientific">Actinomadura rubrisoli</name>
    <dbReference type="NCBI Taxonomy" id="2530368"/>
    <lineage>
        <taxon>Bacteria</taxon>
        <taxon>Bacillati</taxon>
        <taxon>Actinomycetota</taxon>
        <taxon>Actinomycetes</taxon>
        <taxon>Streptosporangiales</taxon>
        <taxon>Thermomonosporaceae</taxon>
        <taxon>Actinomadura</taxon>
    </lineage>
</organism>
<dbReference type="AlphaFoldDB" id="A0A4R5BTN3"/>
<dbReference type="Gene3D" id="1.10.260.40">
    <property type="entry name" value="lambda repressor-like DNA-binding domains"/>
    <property type="match status" value="1"/>
</dbReference>
<protein>
    <submittedName>
        <fullName evidence="2">XRE family transcriptional regulator</fullName>
    </submittedName>
</protein>
<comment type="caution">
    <text evidence="2">The sequence shown here is derived from an EMBL/GenBank/DDBJ whole genome shotgun (WGS) entry which is preliminary data.</text>
</comment>
<dbReference type="EMBL" id="SMKU01000070">
    <property type="protein sequence ID" value="TDD87532.1"/>
    <property type="molecule type" value="Genomic_DNA"/>
</dbReference>
<evidence type="ECO:0000259" key="1">
    <source>
        <dbReference type="Pfam" id="PF19054"/>
    </source>
</evidence>
<sequence>MPTHPSSSIQQAREALAARLREIRLDSGQSAREVAAACGWHESKCSRVQSGKQALTDSDIKAWCAACGADEQTAAELITASRQLDSAYVEWQRMQRGGLKRLQEAVLPLWERTEAFLIYEPGVVPGFFQTHGYACALLDRIAEFFSIPGGSEEAAIARVERQRLLYSGVHRFAVVIEEAVLRTRIGGPDIMAGQLGHLLDVMALPSVSFGIIPFSADRAMWPVEGFWLLDNEQVVIETVSAKITIEQAGELDLYRRTFAELSSIAVHGAAARALVTAAITAL</sequence>
<evidence type="ECO:0000313" key="2">
    <source>
        <dbReference type="EMBL" id="TDD87532.1"/>
    </source>
</evidence>
<dbReference type="OrthoDB" id="4966777at2"/>
<proteinExistence type="predicted"/>
<dbReference type="Proteomes" id="UP000294513">
    <property type="component" value="Unassembled WGS sequence"/>
</dbReference>